<proteinExistence type="predicted"/>
<sequence>MGSSCRGNDGEGTSGVKKLDEEYGQDLNFPPDELLVDSNMINGFSDPMDQLTPQGSRANQSSPEVNHQVPANPLQTPVISQQPQQQALQLNGHLEYVIHETLKQVKISWNHSGKNVAIAGSWDNWRATEPLENVGHSFVITKTLPIGVYQYRFIVDGCWIYAPEFPHSYDGSGFGYNILDLQDYIPEKLARLSDFEPPPSPPSSYDNVFLSEDEFSRPPPELPPQLPVTIIEDPSSSIDGHQAFPKSNHLELSHLYINKSDGNEFVQLRSTQRFEHKYITMVLYKPLNRER</sequence>
<dbReference type="EMBL" id="CM039437">
    <property type="protein sequence ID" value="KAI4308527.1"/>
    <property type="molecule type" value="Genomic_DNA"/>
</dbReference>
<reference evidence="1 2" key="1">
    <citation type="journal article" date="2022" name="DNA Res.">
        <title>Chromosomal-level genome assembly of the orchid tree Bauhinia variegata (Leguminosae; Cercidoideae) supports the allotetraploid origin hypothesis of Bauhinia.</title>
        <authorList>
            <person name="Zhong Y."/>
            <person name="Chen Y."/>
            <person name="Zheng D."/>
            <person name="Pang J."/>
            <person name="Liu Y."/>
            <person name="Luo S."/>
            <person name="Meng S."/>
            <person name="Qian L."/>
            <person name="Wei D."/>
            <person name="Dai S."/>
            <person name="Zhou R."/>
        </authorList>
    </citation>
    <scope>NUCLEOTIDE SEQUENCE [LARGE SCALE GENOMIC DNA]</scope>
    <source>
        <strain evidence="1">BV-YZ2020</strain>
    </source>
</reference>
<evidence type="ECO:0000313" key="2">
    <source>
        <dbReference type="Proteomes" id="UP000828941"/>
    </source>
</evidence>
<dbReference type="Proteomes" id="UP000828941">
    <property type="component" value="Chromosome 12"/>
</dbReference>
<organism evidence="1 2">
    <name type="scientific">Bauhinia variegata</name>
    <name type="common">Purple orchid tree</name>
    <name type="synonym">Phanera variegata</name>
    <dbReference type="NCBI Taxonomy" id="167791"/>
    <lineage>
        <taxon>Eukaryota</taxon>
        <taxon>Viridiplantae</taxon>
        <taxon>Streptophyta</taxon>
        <taxon>Embryophyta</taxon>
        <taxon>Tracheophyta</taxon>
        <taxon>Spermatophyta</taxon>
        <taxon>Magnoliopsida</taxon>
        <taxon>eudicotyledons</taxon>
        <taxon>Gunneridae</taxon>
        <taxon>Pentapetalae</taxon>
        <taxon>rosids</taxon>
        <taxon>fabids</taxon>
        <taxon>Fabales</taxon>
        <taxon>Fabaceae</taxon>
        <taxon>Cercidoideae</taxon>
        <taxon>Cercideae</taxon>
        <taxon>Bauhiniinae</taxon>
        <taxon>Bauhinia</taxon>
    </lineage>
</organism>
<keyword evidence="2" id="KW-1185">Reference proteome</keyword>
<protein>
    <submittedName>
        <fullName evidence="1">Uncharacterized protein</fullName>
    </submittedName>
</protein>
<comment type="caution">
    <text evidence="1">The sequence shown here is derived from an EMBL/GenBank/DDBJ whole genome shotgun (WGS) entry which is preliminary data.</text>
</comment>
<accession>A0ACB9LG83</accession>
<evidence type="ECO:0000313" key="1">
    <source>
        <dbReference type="EMBL" id="KAI4308527.1"/>
    </source>
</evidence>
<name>A0ACB9LG83_BAUVA</name>
<gene>
    <name evidence="1" type="ORF">L6164_031588</name>
</gene>